<feature type="domain" description="Retrotransposon gag" evidence="1">
    <location>
        <begin position="69"/>
        <end position="132"/>
    </location>
</feature>
<dbReference type="EMBL" id="KZ503628">
    <property type="protein sequence ID" value="PKU62554.1"/>
    <property type="molecule type" value="Genomic_DNA"/>
</dbReference>
<dbReference type="Proteomes" id="UP000233837">
    <property type="component" value="Unassembled WGS sequence"/>
</dbReference>
<organism evidence="2 3">
    <name type="scientific">Dendrobium catenatum</name>
    <dbReference type="NCBI Taxonomy" id="906689"/>
    <lineage>
        <taxon>Eukaryota</taxon>
        <taxon>Viridiplantae</taxon>
        <taxon>Streptophyta</taxon>
        <taxon>Embryophyta</taxon>
        <taxon>Tracheophyta</taxon>
        <taxon>Spermatophyta</taxon>
        <taxon>Magnoliopsida</taxon>
        <taxon>Liliopsida</taxon>
        <taxon>Asparagales</taxon>
        <taxon>Orchidaceae</taxon>
        <taxon>Epidendroideae</taxon>
        <taxon>Malaxideae</taxon>
        <taxon>Dendrobiinae</taxon>
        <taxon>Dendrobium</taxon>
    </lineage>
</organism>
<dbReference type="InterPro" id="IPR005162">
    <property type="entry name" value="Retrotrans_gag_dom"/>
</dbReference>
<evidence type="ECO:0000313" key="2">
    <source>
        <dbReference type="EMBL" id="PKU62554.1"/>
    </source>
</evidence>
<accession>A0A2I0VGR2</accession>
<reference evidence="2 3" key="1">
    <citation type="journal article" date="2016" name="Sci. Rep.">
        <title>The Dendrobium catenatum Lindl. genome sequence provides insights into polysaccharide synthase, floral development and adaptive evolution.</title>
        <authorList>
            <person name="Zhang G.Q."/>
            <person name="Xu Q."/>
            <person name="Bian C."/>
            <person name="Tsai W.C."/>
            <person name="Yeh C.M."/>
            <person name="Liu K.W."/>
            <person name="Yoshida K."/>
            <person name="Zhang L.S."/>
            <person name="Chang S.B."/>
            <person name="Chen F."/>
            <person name="Shi Y."/>
            <person name="Su Y.Y."/>
            <person name="Zhang Y.Q."/>
            <person name="Chen L.J."/>
            <person name="Yin Y."/>
            <person name="Lin M."/>
            <person name="Huang H."/>
            <person name="Deng H."/>
            <person name="Wang Z.W."/>
            <person name="Zhu S.L."/>
            <person name="Zhao X."/>
            <person name="Deng C."/>
            <person name="Niu S.C."/>
            <person name="Huang J."/>
            <person name="Wang M."/>
            <person name="Liu G.H."/>
            <person name="Yang H.J."/>
            <person name="Xiao X.J."/>
            <person name="Hsiao Y.Y."/>
            <person name="Wu W.L."/>
            <person name="Chen Y.Y."/>
            <person name="Mitsuda N."/>
            <person name="Ohme-Takagi M."/>
            <person name="Luo Y.B."/>
            <person name="Van de Peer Y."/>
            <person name="Liu Z.J."/>
        </authorList>
    </citation>
    <scope>NUCLEOTIDE SEQUENCE [LARGE SCALE GENOMIC DNA]</scope>
    <source>
        <tissue evidence="2">The whole plant</tissue>
    </source>
</reference>
<keyword evidence="3" id="KW-1185">Reference proteome</keyword>
<dbReference type="AlphaFoldDB" id="A0A2I0VGR2"/>
<sequence>MTSMEKSSTSSGPRSECDSEVDQHLKLFQTFKLPSFKGTSDPIVANDWLLKTGKILDGMICPKNRKVPLATFVLEREVERWWQAQHKEKIGQMPTTSIHWDNFVRVFRDWFIPPSARLALQDKFFNLTQSSKIVM</sequence>
<evidence type="ECO:0000259" key="1">
    <source>
        <dbReference type="Pfam" id="PF03732"/>
    </source>
</evidence>
<evidence type="ECO:0000313" key="3">
    <source>
        <dbReference type="Proteomes" id="UP000233837"/>
    </source>
</evidence>
<gene>
    <name evidence="2" type="ORF">MA16_Dca024685</name>
</gene>
<name>A0A2I0VGR2_9ASPA</name>
<reference evidence="2 3" key="2">
    <citation type="journal article" date="2017" name="Nature">
        <title>The Apostasia genome and the evolution of orchids.</title>
        <authorList>
            <person name="Zhang G.Q."/>
            <person name="Liu K.W."/>
            <person name="Li Z."/>
            <person name="Lohaus R."/>
            <person name="Hsiao Y.Y."/>
            <person name="Niu S.C."/>
            <person name="Wang J.Y."/>
            <person name="Lin Y.C."/>
            <person name="Xu Q."/>
            <person name="Chen L.J."/>
            <person name="Yoshida K."/>
            <person name="Fujiwara S."/>
            <person name="Wang Z.W."/>
            <person name="Zhang Y.Q."/>
            <person name="Mitsuda N."/>
            <person name="Wang M."/>
            <person name="Liu G.H."/>
            <person name="Pecoraro L."/>
            <person name="Huang H.X."/>
            <person name="Xiao X.J."/>
            <person name="Lin M."/>
            <person name="Wu X.Y."/>
            <person name="Wu W.L."/>
            <person name="Chen Y.Y."/>
            <person name="Chang S.B."/>
            <person name="Sakamoto S."/>
            <person name="Ohme-Takagi M."/>
            <person name="Yagi M."/>
            <person name="Zeng S.J."/>
            <person name="Shen C.Y."/>
            <person name="Yeh C.M."/>
            <person name="Luo Y.B."/>
            <person name="Tsai W.C."/>
            <person name="Van de Peer Y."/>
            <person name="Liu Z.J."/>
        </authorList>
    </citation>
    <scope>NUCLEOTIDE SEQUENCE [LARGE SCALE GENOMIC DNA]</scope>
    <source>
        <tissue evidence="2">The whole plant</tissue>
    </source>
</reference>
<proteinExistence type="predicted"/>
<dbReference type="Pfam" id="PF03732">
    <property type="entry name" value="Retrotrans_gag"/>
    <property type="match status" value="1"/>
</dbReference>
<protein>
    <recommendedName>
        <fullName evidence="1">Retrotransposon gag domain-containing protein</fullName>
    </recommendedName>
</protein>